<dbReference type="EnsemblPlants" id="KRH46954">
    <property type="protein sequence ID" value="KRH46954"/>
    <property type="gene ID" value="GLYMA_08G367900"/>
</dbReference>
<gene>
    <name evidence="1" type="ORF">GLYMA_08G367900</name>
</gene>
<proteinExistence type="predicted"/>
<keyword evidence="3" id="KW-1185">Reference proteome</keyword>
<dbReference type="EMBL" id="CM000841">
    <property type="protein sequence ID" value="KRH46954.1"/>
    <property type="molecule type" value="Genomic_DNA"/>
</dbReference>
<name>A0A0R0IY58_SOYBN</name>
<evidence type="ECO:0000313" key="2">
    <source>
        <dbReference type="EnsemblPlants" id="KRH46954"/>
    </source>
</evidence>
<evidence type="ECO:0000313" key="3">
    <source>
        <dbReference type="Proteomes" id="UP000008827"/>
    </source>
</evidence>
<evidence type="ECO:0000313" key="1">
    <source>
        <dbReference type="EMBL" id="KRH46954.1"/>
    </source>
</evidence>
<dbReference type="Proteomes" id="UP000008827">
    <property type="component" value="Chromosome 8"/>
</dbReference>
<reference evidence="1" key="3">
    <citation type="submission" date="2018-07" db="EMBL/GenBank/DDBJ databases">
        <title>WGS assembly of Glycine max.</title>
        <authorList>
            <person name="Schmutz J."/>
            <person name="Cannon S."/>
            <person name="Schlueter J."/>
            <person name="Ma J."/>
            <person name="Mitros T."/>
            <person name="Nelson W."/>
            <person name="Hyten D."/>
            <person name="Song Q."/>
            <person name="Thelen J."/>
            <person name="Cheng J."/>
            <person name="Xu D."/>
            <person name="Hellsten U."/>
            <person name="May G."/>
            <person name="Yu Y."/>
            <person name="Sakurai T."/>
            <person name="Umezawa T."/>
            <person name="Bhattacharyya M."/>
            <person name="Sandhu D."/>
            <person name="Valliyodan B."/>
            <person name="Lindquist E."/>
            <person name="Peto M."/>
            <person name="Grant D."/>
            <person name="Shu S."/>
            <person name="Goodstein D."/>
            <person name="Barry K."/>
            <person name="Futrell-Griggs M."/>
            <person name="Abernathy B."/>
            <person name="Du J."/>
            <person name="Tian Z."/>
            <person name="Zhu L."/>
            <person name="Gill N."/>
            <person name="Joshi T."/>
            <person name="Libault M."/>
            <person name="Sethuraman A."/>
            <person name="Zhang X."/>
            <person name="Shinozaki K."/>
            <person name="Nguyen H."/>
            <person name="Wing R."/>
            <person name="Cregan P."/>
            <person name="Specht J."/>
            <person name="Grimwood J."/>
            <person name="Rokhsar D."/>
            <person name="Stacey G."/>
            <person name="Shoemaker R."/>
            <person name="Jackson S."/>
        </authorList>
    </citation>
    <scope>NUCLEOTIDE SEQUENCE</scope>
    <source>
        <tissue evidence="1">Callus</tissue>
    </source>
</reference>
<dbReference type="InParanoid" id="A0A0R0IY58"/>
<accession>A0A0R0IY58</accession>
<dbReference type="Gramene" id="KRH46954">
    <property type="protein sequence ID" value="KRH46954"/>
    <property type="gene ID" value="GLYMA_08G367900"/>
</dbReference>
<reference evidence="2" key="2">
    <citation type="submission" date="2018-02" db="UniProtKB">
        <authorList>
            <consortium name="EnsemblPlants"/>
        </authorList>
    </citation>
    <scope>IDENTIFICATION</scope>
    <source>
        <strain evidence="2">Williams 82</strain>
    </source>
</reference>
<dbReference type="SMR" id="A0A0R0IY58"/>
<protein>
    <submittedName>
        <fullName evidence="1 2">Uncharacterized protein</fullName>
    </submittedName>
</protein>
<sequence length="35" mass="4072">MTRDLKEECRALILSYPIPIHGLRMLQEFGILADQ</sequence>
<dbReference type="AlphaFoldDB" id="A0A0R0IY58"/>
<reference evidence="1 2" key="1">
    <citation type="journal article" date="2010" name="Nature">
        <title>Genome sequence of the palaeopolyploid soybean.</title>
        <authorList>
            <person name="Schmutz J."/>
            <person name="Cannon S.B."/>
            <person name="Schlueter J."/>
            <person name="Ma J."/>
            <person name="Mitros T."/>
            <person name="Nelson W."/>
            <person name="Hyten D.L."/>
            <person name="Song Q."/>
            <person name="Thelen J.J."/>
            <person name="Cheng J."/>
            <person name="Xu D."/>
            <person name="Hellsten U."/>
            <person name="May G.D."/>
            <person name="Yu Y."/>
            <person name="Sakurai T."/>
            <person name="Umezawa T."/>
            <person name="Bhattacharyya M.K."/>
            <person name="Sandhu D."/>
            <person name="Valliyodan B."/>
            <person name="Lindquist E."/>
            <person name="Peto M."/>
            <person name="Grant D."/>
            <person name="Shu S."/>
            <person name="Goodstein D."/>
            <person name="Barry K."/>
            <person name="Futrell-Griggs M."/>
            <person name="Abernathy B."/>
            <person name="Du J."/>
            <person name="Tian Z."/>
            <person name="Zhu L."/>
            <person name="Gill N."/>
            <person name="Joshi T."/>
            <person name="Libault M."/>
            <person name="Sethuraman A."/>
            <person name="Zhang X.-C."/>
            <person name="Shinozaki K."/>
            <person name="Nguyen H.T."/>
            <person name="Wing R.A."/>
            <person name="Cregan P."/>
            <person name="Specht J."/>
            <person name="Grimwood J."/>
            <person name="Rokhsar D."/>
            <person name="Stacey G."/>
            <person name="Shoemaker R.C."/>
            <person name="Jackson S.A."/>
        </authorList>
    </citation>
    <scope>NUCLEOTIDE SEQUENCE [LARGE SCALE GENOMIC DNA]</scope>
    <source>
        <strain evidence="2">cv. Williams 82</strain>
        <tissue evidence="1">Callus</tissue>
    </source>
</reference>
<organism evidence="1">
    <name type="scientific">Glycine max</name>
    <name type="common">Soybean</name>
    <name type="synonym">Glycine hispida</name>
    <dbReference type="NCBI Taxonomy" id="3847"/>
    <lineage>
        <taxon>Eukaryota</taxon>
        <taxon>Viridiplantae</taxon>
        <taxon>Streptophyta</taxon>
        <taxon>Embryophyta</taxon>
        <taxon>Tracheophyta</taxon>
        <taxon>Spermatophyta</taxon>
        <taxon>Magnoliopsida</taxon>
        <taxon>eudicotyledons</taxon>
        <taxon>Gunneridae</taxon>
        <taxon>Pentapetalae</taxon>
        <taxon>rosids</taxon>
        <taxon>fabids</taxon>
        <taxon>Fabales</taxon>
        <taxon>Fabaceae</taxon>
        <taxon>Papilionoideae</taxon>
        <taxon>50 kb inversion clade</taxon>
        <taxon>NPAAA clade</taxon>
        <taxon>indigoferoid/millettioid clade</taxon>
        <taxon>Phaseoleae</taxon>
        <taxon>Glycine</taxon>
        <taxon>Glycine subgen. Soja</taxon>
    </lineage>
</organism>